<feature type="region of interest" description="Disordered" evidence="1">
    <location>
        <begin position="304"/>
        <end position="325"/>
    </location>
</feature>
<feature type="compositionally biased region" description="Low complexity" evidence="1">
    <location>
        <begin position="311"/>
        <end position="325"/>
    </location>
</feature>
<keyword evidence="2" id="KW-0472">Membrane</keyword>
<feature type="transmembrane region" description="Helical" evidence="2">
    <location>
        <begin position="74"/>
        <end position="94"/>
    </location>
</feature>
<feature type="domain" description="Inositolphosphotransferase Aur1/Ipt1" evidence="3">
    <location>
        <begin position="131"/>
        <end position="295"/>
    </location>
</feature>
<organism evidence="4 5">
    <name type="scientific">Sphingomonas oryzagri</name>
    <dbReference type="NCBI Taxonomy" id="3042314"/>
    <lineage>
        <taxon>Bacteria</taxon>
        <taxon>Pseudomonadati</taxon>
        <taxon>Pseudomonadota</taxon>
        <taxon>Alphaproteobacteria</taxon>
        <taxon>Sphingomonadales</taxon>
        <taxon>Sphingomonadaceae</taxon>
        <taxon>Sphingomonas</taxon>
    </lineage>
</organism>
<name>A0ABT6N6A6_9SPHN</name>
<keyword evidence="2" id="KW-1133">Transmembrane helix</keyword>
<proteinExistence type="predicted"/>
<sequence>MTKHIPVPIEVTFTAGMALLMCALSLCYGLPIRLPSGQGAQMMGIQLTLPLLGIGVWLACAVMANRSTSPWRPLIALLCYAAIGIVHFNLKLWVPFIRTTSYDAFFWQIDEMARPVVDLCMALRVALRPILHYWKGIYLWSFMVMFYLSFGYHAIRTPDTFRKLFLSVIFLQGLGAIGYLLLPAVGPFVYEAGTSASITAAQHEMLALRQMSVAAGPQWLADNGSLNLFAGLGAMPSLHAGFSYLFLWFAWRHGRPLLPTYIPIFGYIIVTAIASRWHYLIDLPVGIALARGAIYMAYRADRSTVEGSTGPEPSALPASPEPLAA</sequence>
<feature type="transmembrane region" description="Helical" evidence="2">
    <location>
        <begin position="228"/>
        <end position="250"/>
    </location>
</feature>
<dbReference type="EMBL" id="JARYGZ010000003">
    <property type="protein sequence ID" value="MDH7640623.1"/>
    <property type="molecule type" value="Genomic_DNA"/>
</dbReference>
<keyword evidence="5" id="KW-1185">Reference proteome</keyword>
<feature type="transmembrane region" description="Helical" evidence="2">
    <location>
        <begin position="164"/>
        <end position="182"/>
    </location>
</feature>
<dbReference type="RefSeq" id="WP_281045974.1">
    <property type="nucleotide sequence ID" value="NZ_JARYGZ010000003.1"/>
</dbReference>
<dbReference type="Pfam" id="PF14378">
    <property type="entry name" value="PAP2_3"/>
    <property type="match status" value="1"/>
</dbReference>
<feature type="transmembrane region" description="Helical" evidence="2">
    <location>
        <begin position="137"/>
        <end position="155"/>
    </location>
</feature>
<gene>
    <name evidence="4" type="ORF">QGN17_17955</name>
</gene>
<protein>
    <submittedName>
        <fullName evidence="4">Phosphatase PAP2 family protein</fullName>
    </submittedName>
</protein>
<evidence type="ECO:0000313" key="5">
    <source>
        <dbReference type="Proteomes" id="UP001160625"/>
    </source>
</evidence>
<evidence type="ECO:0000313" key="4">
    <source>
        <dbReference type="EMBL" id="MDH7640623.1"/>
    </source>
</evidence>
<feature type="transmembrane region" description="Helical" evidence="2">
    <location>
        <begin position="43"/>
        <end position="62"/>
    </location>
</feature>
<keyword evidence="2" id="KW-0812">Transmembrane</keyword>
<evidence type="ECO:0000256" key="2">
    <source>
        <dbReference type="SAM" id="Phobius"/>
    </source>
</evidence>
<feature type="transmembrane region" description="Helical" evidence="2">
    <location>
        <begin position="12"/>
        <end position="31"/>
    </location>
</feature>
<evidence type="ECO:0000256" key="1">
    <source>
        <dbReference type="SAM" id="MobiDB-lite"/>
    </source>
</evidence>
<comment type="caution">
    <text evidence="4">The sequence shown here is derived from an EMBL/GenBank/DDBJ whole genome shotgun (WGS) entry which is preliminary data.</text>
</comment>
<reference evidence="4" key="1">
    <citation type="submission" date="2023-04" db="EMBL/GenBank/DDBJ databases">
        <title>Sphingomonas sp. MAHUQ-71 isolated from rice field.</title>
        <authorList>
            <person name="Huq M.A."/>
        </authorList>
    </citation>
    <scope>NUCLEOTIDE SEQUENCE</scope>
    <source>
        <strain evidence="4">MAHUQ-71</strain>
    </source>
</reference>
<dbReference type="InterPro" id="IPR026841">
    <property type="entry name" value="Aur1/Ipt1"/>
</dbReference>
<accession>A0ABT6N6A6</accession>
<evidence type="ECO:0000259" key="3">
    <source>
        <dbReference type="Pfam" id="PF14378"/>
    </source>
</evidence>
<feature type="transmembrane region" description="Helical" evidence="2">
    <location>
        <begin position="257"/>
        <end position="274"/>
    </location>
</feature>
<dbReference type="Proteomes" id="UP001160625">
    <property type="component" value="Unassembled WGS sequence"/>
</dbReference>